<dbReference type="InterPro" id="IPR001563">
    <property type="entry name" value="Peptidase_S10"/>
</dbReference>
<evidence type="ECO:0000256" key="3">
    <source>
        <dbReference type="ARBA" id="ARBA00022670"/>
    </source>
</evidence>
<dbReference type="InterPro" id="IPR029058">
    <property type="entry name" value="AB_hydrolase_fold"/>
</dbReference>
<dbReference type="AlphaFoldDB" id="A0A9Q8SLQ4"/>
<keyword evidence="5" id="KW-0378">Hydrolase</keyword>
<keyword evidence="9" id="KW-1185">Reference proteome</keyword>
<dbReference type="GO" id="GO:0016788">
    <property type="term" value="F:hydrolase activity, acting on ester bonds"/>
    <property type="evidence" value="ECO:0007669"/>
    <property type="project" value="InterPro"/>
</dbReference>
<dbReference type="KEGG" id="clup:CLUP02_04908"/>
<dbReference type="GO" id="GO:0006508">
    <property type="term" value="P:proteolysis"/>
    <property type="evidence" value="ECO:0007669"/>
    <property type="project" value="UniProtKB-KW"/>
</dbReference>
<protein>
    <submittedName>
        <fullName evidence="8">Serine carboxypeptidase</fullName>
    </submittedName>
</protein>
<dbReference type="PANTHER" id="PTHR11802:SF189">
    <property type="entry name" value="CARBOXYPEPTIDASE"/>
    <property type="match status" value="1"/>
</dbReference>
<evidence type="ECO:0000256" key="4">
    <source>
        <dbReference type="ARBA" id="ARBA00022729"/>
    </source>
</evidence>
<keyword evidence="2 8" id="KW-0121">Carboxypeptidase</keyword>
<dbReference type="Gene3D" id="3.40.50.1110">
    <property type="entry name" value="SGNH hydrolase"/>
    <property type="match status" value="1"/>
</dbReference>
<dbReference type="SUPFAM" id="SSF53474">
    <property type="entry name" value="alpha/beta-Hydrolases"/>
    <property type="match status" value="1"/>
</dbReference>
<dbReference type="GeneID" id="73338927"/>
<evidence type="ECO:0000256" key="2">
    <source>
        <dbReference type="ARBA" id="ARBA00022645"/>
    </source>
</evidence>
<dbReference type="PANTHER" id="PTHR11802">
    <property type="entry name" value="SERINE PROTEASE FAMILY S10 SERINE CARBOXYPEPTIDASE"/>
    <property type="match status" value="1"/>
</dbReference>
<proteinExistence type="inferred from homology"/>
<organism evidence="8 9">
    <name type="scientific">Colletotrichum lupini</name>
    <dbReference type="NCBI Taxonomy" id="145971"/>
    <lineage>
        <taxon>Eukaryota</taxon>
        <taxon>Fungi</taxon>
        <taxon>Dikarya</taxon>
        <taxon>Ascomycota</taxon>
        <taxon>Pezizomycotina</taxon>
        <taxon>Sordariomycetes</taxon>
        <taxon>Hypocreomycetidae</taxon>
        <taxon>Glomerellales</taxon>
        <taxon>Glomerellaceae</taxon>
        <taxon>Colletotrichum</taxon>
        <taxon>Colletotrichum acutatum species complex</taxon>
    </lineage>
</organism>
<evidence type="ECO:0000256" key="5">
    <source>
        <dbReference type="ARBA" id="ARBA00022801"/>
    </source>
</evidence>
<reference evidence="8" key="1">
    <citation type="journal article" date="2021" name="Mol. Plant Microbe Interact.">
        <title>Complete Genome Sequence of the Plant-Pathogenic Fungus Colletotrichum lupini.</title>
        <authorList>
            <person name="Baroncelli R."/>
            <person name="Pensec F."/>
            <person name="Da Lio D."/>
            <person name="Boufleur T."/>
            <person name="Vicente I."/>
            <person name="Sarrocco S."/>
            <person name="Picot A."/>
            <person name="Baraldi E."/>
            <person name="Sukno S."/>
            <person name="Thon M."/>
            <person name="Le Floch G."/>
        </authorList>
    </citation>
    <scope>NUCLEOTIDE SEQUENCE</scope>
    <source>
        <strain evidence="8">IMI 504893</strain>
    </source>
</reference>
<comment type="similarity">
    <text evidence="1">Belongs to the peptidase S10 family.</text>
</comment>
<accession>A0A9Q8SLQ4</accession>
<feature type="signal peptide" evidence="7">
    <location>
        <begin position="1"/>
        <end position="18"/>
    </location>
</feature>
<gene>
    <name evidence="8" type="ORF">CLUP02_04908</name>
</gene>
<keyword evidence="3" id="KW-0645">Protease</keyword>
<evidence type="ECO:0000313" key="9">
    <source>
        <dbReference type="Proteomes" id="UP000830671"/>
    </source>
</evidence>
<evidence type="ECO:0000256" key="1">
    <source>
        <dbReference type="ARBA" id="ARBA00009431"/>
    </source>
</evidence>
<feature type="chain" id="PRO_5040295785" evidence="7">
    <location>
        <begin position="19"/>
        <end position="895"/>
    </location>
</feature>
<dbReference type="InterPro" id="IPR001087">
    <property type="entry name" value="GDSL"/>
</dbReference>
<dbReference type="Pfam" id="PF00450">
    <property type="entry name" value="Peptidase_S10"/>
    <property type="match status" value="1"/>
</dbReference>
<dbReference type="Proteomes" id="UP000830671">
    <property type="component" value="Chromosome 3"/>
</dbReference>
<keyword evidence="6" id="KW-0325">Glycoprotein</keyword>
<dbReference type="Pfam" id="PF00657">
    <property type="entry name" value="Lipase_GDSL"/>
    <property type="match status" value="1"/>
</dbReference>
<dbReference type="InterPro" id="IPR036514">
    <property type="entry name" value="SGNH_hydro_sf"/>
</dbReference>
<evidence type="ECO:0000256" key="7">
    <source>
        <dbReference type="SAM" id="SignalP"/>
    </source>
</evidence>
<dbReference type="RefSeq" id="XP_049141060.1">
    <property type="nucleotide sequence ID" value="XM_049283917.1"/>
</dbReference>
<evidence type="ECO:0000313" key="8">
    <source>
        <dbReference type="EMBL" id="UQC79428.1"/>
    </source>
</evidence>
<dbReference type="PRINTS" id="PR00724">
    <property type="entry name" value="CRBOXYPTASEC"/>
</dbReference>
<sequence length="895" mass="99326">MVVSKAYLLGWAAAVAIASPVAVETPFSWKNTEYVLTFGDSYTFVQGTEGRWAYSFIGSQLNISFTPEQLLGDRIVPGQNTSSAGGPNWVEQWDTYGKSVINADPTKSLVASYIGINDINDMANFQLPVNGLNSWEELYTAVIAEQFAALETVYGAGHRHFLFLNLPPLDKNPASQLNPARLPSTDMIKTFNGVVNQTAKAFSEKHPDVTALVFDTYSWLTQVFDNAASYGFTNTSSFCPSYKAWDIDTNYAAYGCQPIYEYFWYNSGHITYHMLSSASIALVGLAGLAAAQFPPTPEGIKVLKSKFHENVTISYKEPGICETTPGVKSYAGYVQLPSGTLNDVDGEAQDYPINTFFWFFEARKAPENAPLAIWLNGGPGGSSIMGLLEENGPCFVNEDSKTTRLNPWSWNNEVNLLYIDQPTQVGFSYDIPTNITIHANENFEENGPWGMFPANFSDGVPEGNYTYRYGTASSQKLSQTSNTTAHAAHALWHFAQTWFFEFPGYKPIDDRVSLWAESYGGHYAPGIFRHFQTQNELIQNGSSPEENAQFIHLDTLGIVNGLIDLSIQGETWITFPYNNTYGMQIFNESVYDALMHNWTRPDGCKDRILDCQEALKEHGPLVANGAKKNYTEICGDFLTECGFNAVEIYQSKDDGRGWYDIGHSKYDPFPAPHLYGYLTEGEVLSSLGVPVNYSESSAAVGISFQNTFDMILGGFGESIGYLLDSGVKVHMMYGDRDYACNWVGGEKASLAIPYNRSIDFANAGYAPLITPDGVTGMTRQFGNYSFSRVYQAGHEVPSYQPVTAYEIFMRATFNRDIATGLIPVTDELSTIGVKDTWHIKNIPPQEPDPICYVLKPETCPEDVWKTVEDGTALVKDYYVIDATRESQGQQISEEL</sequence>
<evidence type="ECO:0000256" key="6">
    <source>
        <dbReference type="ARBA" id="ARBA00023180"/>
    </source>
</evidence>
<keyword evidence="4 7" id="KW-0732">Signal</keyword>
<dbReference type="Gene3D" id="3.40.50.1820">
    <property type="entry name" value="alpha/beta hydrolase"/>
    <property type="match status" value="1"/>
</dbReference>
<dbReference type="EMBL" id="CP019475">
    <property type="protein sequence ID" value="UQC79428.1"/>
    <property type="molecule type" value="Genomic_DNA"/>
</dbReference>
<name>A0A9Q8SLQ4_9PEZI</name>
<dbReference type="GO" id="GO:0004185">
    <property type="term" value="F:serine-type carboxypeptidase activity"/>
    <property type="evidence" value="ECO:0007669"/>
    <property type="project" value="InterPro"/>
</dbReference>
<dbReference type="GO" id="GO:0000324">
    <property type="term" value="C:fungal-type vacuole"/>
    <property type="evidence" value="ECO:0007669"/>
    <property type="project" value="TreeGrafter"/>
</dbReference>